<protein>
    <submittedName>
        <fullName evidence="3">Uncharacterized protein</fullName>
    </submittedName>
</protein>
<evidence type="ECO:0000313" key="3">
    <source>
        <dbReference type="EMBL" id="OUS43785.1"/>
    </source>
</evidence>
<keyword evidence="2" id="KW-1133">Transmembrane helix</keyword>
<dbReference type="Proteomes" id="UP000195557">
    <property type="component" value="Unassembled WGS sequence"/>
</dbReference>
<feature type="region of interest" description="Disordered" evidence="1">
    <location>
        <begin position="1"/>
        <end position="29"/>
    </location>
</feature>
<dbReference type="AlphaFoldDB" id="A0A1Y5I9W7"/>
<reference evidence="3" key="1">
    <citation type="submission" date="2017-04" db="EMBL/GenBank/DDBJ databases">
        <title>Population genomics of picophytoplankton unveils novel chromosome hypervariability.</title>
        <authorList>
            <consortium name="DOE Joint Genome Institute"/>
            <person name="Blanc-Mathieu R."/>
            <person name="Krasovec M."/>
            <person name="Hebrard M."/>
            <person name="Yau S."/>
            <person name="Desgranges E."/>
            <person name="Martin J."/>
            <person name="Schackwitz W."/>
            <person name="Kuo A."/>
            <person name="Salin G."/>
            <person name="Donnadieu C."/>
            <person name="Desdevises Y."/>
            <person name="Sanchez-Ferandin S."/>
            <person name="Moreau H."/>
            <person name="Rivals E."/>
            <person name="Grigoriev I.V."/>
            <person name="Grimsley N."/>
            <person name="Eyre-Walker A."/>
            <person name="Piganeau G."/>
        </authorList>
    </citation>
    <scope>NUCLEOTIDE SEQUENCE [LARGE SCALE GENOMIC DNA]</scope>
    <source>
        <strain evidence="3">RCC 1115</strain>
    </source>
</reference>
<name>A0A1Y5I9W7_OSTTA</name>
<proteinExistence type="predicted"/>
<keyword evidence="2" id="KW-0472">Membrane</keyword>
<sequence>MDARHDGRERRTMGASPRAKRPSARELERRRRTRTLARWLALALLGIVTVLLKTTYPGDRTIRTASESWARLMFSRRGFSFGRLYERSYARTVRIDAKEGSIETTRRAHVVQGTIANRPRWTKDLRLQDVVNEEKMEGRRKKCFFYVEYNEPVLVLYDDGEELRHHLELDTNGLDVGQFRCTFFKGVRKPSDGKTYDKAGWDIIDEPESGGKVAMMSTATTLGMLSAYHRTLVNHQAYAEHHGYGSILALVSPNKLEGRSAKFAKHLSMGTEVLRGEYAMVCHTDLDAWFASWDPLSRYSKDWPEKKSLFFGDTGQVWLNSGLICARSNEWTVSLFERTINAVYQTEPDPETGKIVNLGFKRDQPALWHVLGLEWANNELVPYKGQSCSMWSECNPDSNPIECWHWCFWDALQRTPSGWRGLHDVNKFAHVFLDPLNNKPQMHRMCLSSCYSVLSRAQMEICSSLTGWSRCLPRDVDKMSLCNGEGCLKQLTSHGGAWLKHTGHQHWLDKLPTCIPRSMEEAQKEKRSTLSLCDKSRM</sequence>
<organism evidence="3">
    <name type="scientific">Ostreococcus tauri</name>
    <name type="common">Marine green alga</name>
    <dbReference type="NCBI Taxonomy" id="70448"/>
    <lineage>
        <taxon>Eukaryota</taxon>
        <taxon>Viridiplantae</taxon>
        <taxon>Chlorophyta</taxon>
        <taxon>Mamiellophyceae</taxon>
        <taxon>Mamiellales</taxon>
        <taxon>Bathycoccaceae</taxon>
        <taxon>Ostreococcus</taxon>
    </lineage>
</organism>
<evidence type="ECO:0000256" key="2">
    <source>
        <dbReference type="SAM" id="Phobius"/>
    </source>
</evidence>
<feature type="compositionally biased region" description="Basic and acidic residues" evidence="1">
    <location>
        <begin position="1"/>
        <end position="12"/>
    </location>
</feature>
<evidence type="ECO:0000256" key="1">
    <source>
        <dbReference type="SAM" id="MobiDB-lite"/>
    </source>
</evidence>
<feature type="transmembrane region" description="Helical" evidence="2">
    <location>
        <begin position="36"/>
        <end position="56"/>
    </location>
</feature>
<dbReference type="EMBL" id="KZ155826">
    <property type="protein sequence ID" value="OUS43785.1"/>
    <property type="molecule type" value="Genomic_DNA"/>
</dbReference>
<keyword evidence="2" id="KW-0812">Transmembrane</keyword>
<gene>
    <name evidence="3" type="ORF">BE221DRAFT_193879</name>
</gene>
<accession>A0A1Y5I9W7</accession>